<dbReference type="Proteomes" id="UP000823046">
    <property type="component" value="Unassembled WGS sequence"/>
</dbReference>
<organism evidence="2 3">
    <name type="scientific">Cardiosporidium cionae</name>
    <dbReference type="NCBI Taxonomy" id="476202"/>
    <lineage>
        <taxon>Eukaryota</taxon>
        <taxon>Sar</taxon>
        <taxon>Alveolata</taxon>
        <taxon>Apicomplexa</taxon>
        <taxon>Aconoidasida</taxon>
        <taxon>Nephromycida</taxon>
        <taxon>Cardiosporidium</taxon>
    </lineage>
</organism>
<dbReference type="Pfam" id="PF01722">
    <property type="entry name" value="BolA"/>
    <property type="match status" value="1"/>
</dbReference>
<accession>A0ABQ7JE50</accession>
<keyword evidence="3" id="KW-1185">Reference proteome</keyword>
<comment type="similarity">
    <text evidence="1">Belongs to the BolA/IbaG family.</text>
</comment>
<dbReference type="PANTHER" id="PTHR46230">
    <property type="match status" value="1"/>
</dbReference>
<proteinExistence type="inferred from homology"/>
<evidence type="ECO:0000256" key="1">
    <source>
        <dbReference type="RuleBase" id="RU003860"/>
    </source>
</evidence>
<evidence type="ECO:0000313" key="2">
    <source>
        <dbReference type="EMBL" id="KAF8822180.1"/>
    </source>
</evidence>
<sequence length="170" mass="19808">MKCWRRYFAANWYEVVRKIKFSAFKGQFLLFLGCLFCCHSFAFQIPLSYRYIQRPQRSHTFGATAISDDSISATEMRPVYNTIVHKLSVALKPTRLNVIDESHQHATHQEVKLNPWKYASGESHFRVEVESELFKGLPVLQRHKMIYELLDDELKNSVHALSISAKVPMD</sequence>
<dbReference type="InterPro" id="IPR036065">
    <property type="entry name" value="BolA-like_sf"/>
</dbReference>
<protein>
    <submittedName>
        <fullName evidence="2">BolA family protein</fullName>
    </submittedName>
</protein>
<comment type="caution">
    <text evidence="2">The sequence shown here is derived from an EMBL/GenBank/DDBJ whole genome shotgun (WGS) entry which is preliminary data.</text>
</comment>
<dbReference type="SUPFAM" id="SSF82657">
    <property type="entry name" value="BolA-like"/>
    <property type="match status" value="1"/>
</dbReference>
<evidence type="ECO:0000313" key="3">
    <source>
        <dbReference type="Proteomes" id="UP000823046"/>
    </source>
</evidence>
<name>A0ABQ7JE50_9APIC</name>
<reference evidence="2 3" key="1">
    <citation type="journal article" date="2020" name="bioRxiv">
        <title>Metabolic contributions of an alphaproteobacterial endosymbiont in the apicomplexan Cardiosporidium cionae.</title>
        <authorList>
            <person name="Hunter E.S."/>
            <person name="Paight C.J."/>
            <person name="Lane C.E."/>
        </authorList>
    </citation>
    <scope>NUCLEOTIDE SEQUENCE [LARGE SCALE GENOMIC DNA]</scope>
    <source>
        <strain evidence="2">ESH_2018</strain>
    </source>
</reference>
<gene>
    <name evidence="2" type="ORF">IE077_000859</name>
</gene>
<dbReference type="EMBL" id="JADAQX010000075">
    <property type="protein sequence ID" value="KAF8822180.1"/>
    <property type="molecule type" value="Genomic_DNA"/>
</dbReference>
<dbReference type="Gene3D" id="3.30.300.90">
    <property type="entry name" value="BolA-like"/>
    <property type="match status" value="1"/>
</dbReference>
<dbReference type="PANTHER" id="PTHR46230:SF7">
    <property type="entry name" value="BOLA-LIKE PROTEIN 1"/>
    <property type="match status" value="1"/>
</dbReference>
<dbReference type="InterPro" id="IPR002634">
    <property type="entry name" value="BolA"/>
</dbReference>